<protein>
    <submittedName>
        <fullName evidence="1">Uncharacterized protein</fullName>
    </submittedName>
</protein>
<organism evidence="1 2">
    <name type="scientific">Schistosoma japonicum</name>
    <name type="common">Blood fluke</name>
    <dbReference type="NCBI Taxonomy" id="6182"/>
    <lineage>
        <taxon>Eukaryota</taxon>
        <taxon>Metazoa</taxon>
        <taxon>Spiralia</taxon>
        <taxon>Lophotrochozoa</taxon>
        <taxon>Platyhelminthes</taxon>
        <taxon>Trematoda</taxon>
        <taxon>Digenea</taxon>
        <taxon>Strigeidida</taxon>
        <taxon>Schistosomatoidea</taxon>
        <taxon>Schistosomatidae</taxon>
        <taxon>Schistosoma</taxon>
    </lineage>
</organism>
<evidence type="ECO:0000313" key="1">
    <source>
        <dbReference type="EMBL" id="TNN04567.1"/>
    </source>
</evidence>
<proteinExistence type="predicted"/>
<comment type="caution">
    <text evidence="1">The sequence shown here is derived from an EMBL/GenBank/DDBJ whole genome shotgun (WGS) entry which is preliminary data.</text>
</comment>
<gene>
    <name evidence="1" type="ORF">EWB00_001630</name>
</gene>
<evidence type="ECO:0000313" key="2">
    <source>
        <dbReference type="Proteomes" id="UP000311919"/>
    </source>
</evidence>
<dbReference type="AlphaFoldDB" id="A0A4Z2CJW5"/>
<reference evidence="1 2" key="1">
    <citation type="submission" date="2019-03" db="EMBL/GenBank/DDBJ databases">
        <title>An improved genome assembly of the fluke Schistosoma japonicum.</title>
        <authorList>
            <person name="Hu W."/>
            <person name="Luo F."/>
            <person name="Yin M."/>
            <person name="Mo X."/>
            <person name="Sun C."/>
            <person name="Wu Q."/>
            <person name="Zhu B."/>
            <person name="Xiang M."/>
            <person name="Wang J."/>
            <person name="Wang Y."/>
            <person name="Zhang T."/>
            <person name="Xu B."/>
            <person name="Zheng H."/>
            <person name="Feng Z."/>
        </authorList>
    </citation>
    <scope>NUCLEOTIDE SEQUENCE [LARGE SCALE GENOMIC DNA]</scope>
    <source>
        <strain evidence="1">HuSjv2</strain>
        <tissue evidence="1">Worms</tissue>
    </source>
</reference>
<dbReference type="EMBL" id="SKCS01001448">
    <property type="protein sequence ID" value="TNN04567.1"/>
    <property type="molecule type" value="Genomic_DNA"/>
</dbReference>
<name>A0A4Z2CJW5_SCHJA</name>
<dbReference type="Proteomes" id="UP000311919">
    <property type="component" value="Unassembled WGS sequence"/>
</dbReference>
<sequence>MGDNAKKALMGGTMGTLESVRRVSSLQHAWASKSEVKGLQLESECVKGCKSQDGDWQHSNQGRAIHGYVSRRGEAEEKVYWSGRIPGIFNTYPPTAEGGTRTLYQKGSHHALGSWPVTCIRTQGMIRVWRVT</sequence>
<accession>A0A4Z2CJW5</accession>
<keyword evidence="2" id="KW-1185">Reference proteome</keyword>